<dbReference type="Gene3D" id="1.10.287.470">
    <property type="entry name" value="Helix hairpin bin"/>
    <property type="match status" value="2"/>
</dbReference>
<proteinExistence type="inferred from homology"/>
<sequence length="298" mass="33014">MTMLNTAHPDSIRTIKSDEFLPQIQRWISLGGLLLMGVISISVILSATVKYNIAVKANATIRPVGELRLVQSMTEGSIKQIVVTENQEVKEGDAIAYLDDTKLQIQASQLQNSIQQSRLQLAQLDAQVRSMDSQILAESQLIDRVITAAEVEINRYQRGYDERQLTTQADFQETKVALESAQDELTRYQGLAGTGAISELQLKQKQSAVQTAEAKLNHTQAALNPSQASGRVAQEQVAQQQARGKATLASLNKERQALNQRRSEIQNQLIRAQKDLEQTVREIRKSVIRAPSNSAINS</sequence>
<reference evidence="9 10" key="1">
    <citation type="submission" date="2018-02" db="EMBL/GenBank/DDBJ databases">
        <authorList>
            <person name="Cohen D.B."/>
            <person name="Kent A.D."/>
        </authorList>
    </citation>
    <scope>NUCLEOTIDE SEQUENCE [LARGE SCALE GENOMIC DNA]</scope>
    <source>
        <strain evidence="9 10">ULC007</strain>
    </source>
</reference>
<evidence type="ECO:0000256" key="7">
    <source>
        <dbReference type="SAM" id="Phobius"/>
    </source>
</evidence>
<evidence type="ECO:0000256" key="3">
    <source>
        <dbReference type="ARBA" id="ARBA00022692"/>
    </source>
</evidence>
<dbReference type="InterPro" id="IPR058624">
    <property type="entry name" value="MdtA-like_HH"/>
</dbReference>
<dbReference type="STRING" id="1920490.GCA_001895925_03396"/>
<feature type="transmembrane region" description="Helical" evidence="7">
    <location>
        <begin position="27"/>
        <end position="49"/>
    </location>
</feature>
<keyword evidence="6" id="KW-0175">Coiled coil</keyword>
<dbReference type="Proteomes" id="UP000238634">
    <property type="component" value="Unassembled WGS sequence"/>
</dbReference>
<evidence type="ECO:0000256" key="1">
    <source>
        <dbReference type="ARBA" id="ARBA00004167"/>
    </source>
</evidence>
<evidence type="ECO:0000313" key="10">
    <source>
        <dbReference type="Proteomes" id="UP000238634"/>
    </source>
</evidence>
<name>A0A2T1D2E7_9CYAN</name>
<dbReference type="PANTHER" id="PTHR30386">
    <property type="entry name" value="MEMBRANE FUSION SUBUNIT OF EMRAB-TOLC MULTIDRUG EFFLUX PUMP"/>
    <property type="match status" value="1"/>
</dbReference>
<evidence type="ECO:0000313" key="9">
    <source>
        <dbReference type="EMBL" id="PSB14650.1"/>
    </source>
</evidence>
<evidence type="ECO:0000256" key="6">
    <source>
        <dbReference type="SAM" id="Coils"/>
    </source>
</evidence>
<feature type="domain" description="Multidrug resistance protein MdtA-like alpha-helical hairpin" evidence="8">
    <location>
        <begin position="167"/>
        <end position="225"/>
    </location>
</feature>
<feature type="coiled-coil region" evidence="6">
    <location>
        <begin position="107"/>
        <end position="134"/>
    </location>
</feature>
<feature type="coiled-coil region" evidence="6">
    <location>
        <begin position="248"/>
        <end position="282"/>
    </location>
</feature>
<evidence type="ECO:0000256" key="4">
    <source>
        <dbReference type="ARBA" id="ARBA00022989"/>
    </source>
</evidence>
<evidence type="ECO:0000256" key="5">
    <source>
        <dbReference type="ARBA" id="ARBA00023136"/>
    </source>
</evidence>
<evidence type="ECO:0000259" key="8">
    <source>
        <dbReference type="Pfam" id="PF25876"/>
    </source>
</evidence>
<accession>A0A2T1D2E7</accession>
<dbReference type="AlphaFoldDB" id="A0A2T1D2E7"/>
<dbReference type="Gene3D" id="2.40.50.100">
    <property type="match status" value="1"/>
</dbReference>
<comment type="similarity">
    <text evidence="2">Belongs to the membrane fusion protein (MFP) (TC 8.A.1) family.</text>
</comment>
<comment type="caution">
    <text evidence="9">The sequence shown here is derived from an EMBL/GenBank/DDBJ whole genome shotgun (WGS) entry which is preliminary data.</text>
</comment>
<dbReference type="PANTHER" id="PTHR30386:SF26">
    <property type="entry name" value="TRANSPORT PROTEIN COMB"/>
    <property type="match status" value="1"/>
</dbReference>
<gene>
    <name evidence="9" type="ORF">C7B65_26160</name>
</gene>
<evidence type="ECO:0000256" key="2">
    <source>
        <dbReference type="ARBA" id="ARBA00009477"/>
    </source>
</evidence>
<keyword evidence="10" id="KW-1185">Reference proteome</keyword>
<keyword evidence="3 7" id="KW-0812">Transmembrane</keyword>
<dbReference type="GO" id="GO:0016020">
    <property type="term" value="C:membrane"/>
    <property type="evidence" value="ECO:0007669"/>
    <property type="project" value="UniProtKB-SubCell"/>
</dbReference>
<reference evidence="9 10" key="2">
    <citation type="submission" date="2018-03" db="EMBL/GenBank/DDBJ databases">
        <title>The ancient ancestry and fast evolution of plastids.</title>
        <authorList>
            <person name="Moore K.R."/>
            <person name="Magnabosco C."/>
            <person name="Momper L."/>
            <person name="Gold D.A."/>
            <person name="Bosak T."/>
            <person name="Fournier G.P."/>
        </authorList>
    </citation>
    <scope>NUCLEOTIDE SEQUENCE [LARGE SCALE GENOMIC DNA]</scope>
    <source>
        <strain evidence="9 10">ULC007</strain>
    </source>
</reference>
<comment type="subcellular location">
    <subcellularLocation>
        <location evidence="1">Membrane</location>
        <topology evidence="1">Single-pass membrane protein</topology>
    </subcellularLocation>
</comment>
<organism evidence="9 10">
    <name type="scientific">Phormidesmis priestleyi ULC007</name>
    <dbReference type="NCBI Taxonomy" id="1920490"/>
    <lineage>
        <taxon>Bacteria</taxon>
        <taxon>Bacillati</taxon>
        <taxon>Cyanobacteriota</taxon>
        <taxon>Cyanophyceae</taxon>
        <taxon>Leptolyngbyales</taxon>
        <taxon>Leptolyngbyaceae</taxon>
        <taxon>Phormidesmis</taxon>
    </lineage>
</organism>
<keyword evidence="5 7" id="KW-0472">Membrane</keyword>
<dbReference type="EMBL" id="PVWG01000082">
    <property type="protein sequence ID" value="PSB14650.1"/>
    <property type="molecule type" value="Genomic_DNA"/>
</dbReference>
<dbReference type="OrthoDB" id="424142at2"/>
<dbReference type="SUPFAM" id="SSF111369">
    <property type="entry name" value="HlyD-like secretion proteins"/>
    <property type="match status" value="1"/>
</dbReference>
<keyword evidence="4 7" id="KW-1133">Transmembrane helix</keyword>
<dbReference type="InterPro" id="IPR050739">
    <property type="entry name" value="MFP"/>
</dbReference>
<dbReference type="Pfam" id="PF25876">
    <property type="entry name" value="HH_MFP_RND"/>
    <property type="match status" value="1"/>
</dbReference>
<protein>
    <recommendedName>
        <fullName evidence="8">Multidrug resistance protein MdtA-like alpha-helical hairpin domain-containing protein</fullName>
    </recommendedName>
</protein>